<sequence>MLVPKLVVNITKSSSRGCARKNRDHLSNSKYGSTWTEIRRSRVRVSSGRSRRTFTPAKSISNASSVLARARIAGTRRSTLNPFSPIFLIRRSLSRGKIFSKMSSRFVYTLSS</sequence>
<name>A0A8D8NEC4_CULPI</name>
<accession>A0A8D8NEC4</accession>
<evidence type="ECO:0000313" key="1">
    <source>
        <dbReference type="EMBL" id="CAG6562207.1"/>
    </source>
</evidence>
<dbReference type="EMBL" id="HBUE01162181">
    <property type="protein sequence ID" value="CAG6510802.1"/>
    <property type="molecule type" value="Transcribed_RNA"/>
</dbReference>
<reference evidence="1" key="1">
    <citation type="submission" date="2021-05" db="EMBL/GenBank/DDBJ databases">
        <authorList>
            <person name="Alioto T."/>
            <person name="Alioto T."/>
            <person name="Gomez Garrido J."/>
        </authorList>
    </citation>
    <scope>NUCLEOTIDE SEQUENCE</scope>
</reference>
<dbReference type="EMBL" id="HBUE01162183">
    <property type="protein sequence ID" value="CAG6510805.1"/>
    <property type="molecule type" value="Transcribed_RNA"/>
</dbReference>
<protein>
    <submittedName>
        <fullName evidence="1">(northern house mosquito) hypothetical protein</fullName>
    </submittedName>
</protein>
<dbReference type="AlphaFoldDB" id="A0A8D8NEC4"/>
<proteinExistence type="predicted"/>
<organism evidence="1">
    <name type="scientific">Culex pipiens</name>
    <name type="common">House mosquito</name>
    <dbReference type="NCBI Taxonomy" id="7175"/>
    <lineage>
        <taxon>Eukaryota</taxon>
        <taxon>Metazoa</taxon>
        <taxon>Ecdysozoa</taxon>
        <taxon>Arthropoda</taxon>
        <taxon>Hexapoda</taxon>
        <taxon>Insecta</taxon>
        <taxon>Pterygota</taxon>
        <taxon>Neoptera</taxon>
        <taxon>Endopterygota</taxon>
        <taxon>Diptera</taxon>
        <taxon>Nematocera</taxon>
        <taxon>Culicoidea</taxon>
        <taxon>Culicidae</taxon>
        <taxon>Culicinae</taxon>
        <taxon>Culicini</taxon>
        <taxon>Culex</taxon>
        <taxon>Culex</taxon>
    </lineage>
</organism>
<dbReference type="EMBL" id="HBUE01267372">
    <property type="protein sequence ID" value="CAG6562210.1"/>
    <property type="molecule type" value="Transcribed_RNA"/>
</dbReference>
<dbReference type="EMBL" id="HBUE01267370">
    <property type="protein sequence ID" value="CAG6562207.1"/>
    <property type="molecule type" value="Transcribed_RNA"/>
</dbReference>